<feature type="domain" description="K Homology" evidence="10">
    <location>
        <begin position="220"/>
        <end position="293"/>
    </location>
</feature>
<dbReference type="GO" id="GO:0003723">
    <property type="term" value="F:RNA binding"/>
    <property type="evidence" value="ECO:0007669"/>
    <property type="project" value="UniProtKB-KW"/>
</dbReference>
<accession>A0A6A7C8S6</accession>
<sequence length="315" mass="34600">MDVWDLAALRGQHEDITIDNFVQKAPDLNPAGSDKSKVIGGDVLCDFVSVAQKPPKAARTRSDNVEILFSTSVAQPEPTAAIPEPESESAPVSAAVAAPTTTNEVNMPDVDADADDAPNETVFPPESQSKRTAHITSKRSIPVPPHRFTPLKRDWSKIFTALVEHLHLQVRMRTHTRSIDLRTSRKTTSADALQRGADFVQAYCLGFELDDAIALLRLDDLYIQTFEIKDVKALEGEHLSRAIGRIAGKDGRTKFAIENATRTRVVLADQKVHILGAYKNVNMAKTAVVNLILGKMPGKVHGDLQKISARLKQRF</sequence>
<dbReference type="Proteomes" id="UP000799421">
    <property type="component" value="Unassembled WGS sequence"/>
</dbReference>
<organism evidence="11 12">
    <name type="scientific">Piedraia hortae CBS 480.64</name>
    <dbReference type="NCBI Taxonomy" id="1314780"/>
    <lineage>
        <taxon>Eukaryota</taxon>
        <taxon>Fungi</taxon>
        <taxon>Dikarya</taxon>
        <taxon>Ascomycota</taxon>
        <taxon>Pezizomycotina</taxon>
        <taxon>Dothideomycetes</taxon>
        <taxon>Dothideomycetidae</taxon>
        <taxon>Capnodiales</taxon>
        <taxon>Piedraiaceae</taxon>
        <taxon>Piedraia</taxon>
    </lineage>
</organism>
<dbReference type="PANTHER" id="PTHR12826:SF13">
    <property type="entry name" value="RNA-BINDING PROTEIN PNO1"/>
    <property type="match status" value="1"/>
</dbReference>
<evidence type="ECO:0000259" key="10">
    <source>
        <dbReference type="SMART" id="SM00322"/>
    </source>
</evidence>
<dbReference type="InterPro" id="IPR004087">
    <property type="entry name" value="KH_dom"/>
</dbReference>
<gene>
    <name evidence="11" type="ORF">K470DRAFT_268058</name>
</gene>
<evidence type="ECO:0000256" key="5">
    <source>
        <dbReference type="ARBA" id="ARBA00022884"/>
    </source>
</evidence>
<evidence type="ECO:0000256" key="7">
    <source>
        <dbReference type="ARBA" id="ARBA00025554"/>
    </source>
</evidence>
<dbReference type="OrthoDB" id="1932641at2759"/>
<evidence type="ECO:0000313" key="12">
    <source>
        <dbReference type="Proteomes" id="UP000799421"/>
    </source>
</evidence>
<dbReference type="AlphaFoldDB" id="A0A6A7C8S6"/>
<evidence type="ECO:0000256" key="8">
    <source>
        <dbReference type="ARBA" id="ARBA00071744"/>
    </source>
</evidence>
<reference evidence="11" key="1">
    <citation type="journal article" date="2020" name="Stud. Mycol.">
        <title>101 Dothideomycetes genomes: a test case for predicting lifestyles and emergence of pathogens.</title>
        <authorList>
            <person name="Haridas S."/>
            <person name="Albert R."/>
            <person name="Binder M."/>
            <person name="Bloem J."/>
            <person name="Labutti K."/>
            <person name="Salamov A."/>
            <person name="Andreopoulos B."/>
            <person name="Baker S."/>
            <person name="Barry K."/>
            <person name="Bills G."/>
            <person name="Bluhm B."/>
            <person name="Cannon C."/>
            <person name="Castanera R."/>
            <person name="Culley D."/>
            <person name="Daum C."/>
            <person name="Ezra D."/>
            <person name="Gonzalez J."/>
            <person name="Henrissat B."/>
            <person name="Kuo A."/>
            <person name="Liang C."/>
            <person name="Lipzen A."/>
            <person name="Lutzoni F."/>
            <person name="Magnuson J."/>
            <person name="Mondo S."/>
            <person name="Nolan M."/>
            <person name="Ohm R."/>
            <person name="Pangilinan J."/>
            <person name="Park H.-J."/>
            <person name="Ramirez L."/>
            <person name="Alfaro M."/>
            <person name="Sun H."/>
            <person name="Tritt A."/>
            <person name="Yoshinaga Y."/>
            <person name="Zwiers L.-H."/>
            <person name="Turgeon B."/>
            <person name="Goodwin S."/>
            <person name="Spatafora J."/>
            <person name="Crous P."/>
            <person name="Grigoriev I."/>
        </authorList>
    </citation>
    <scope>NUCLEOTIDE SEQUENCE</scope>
    <source>
        <strain evidence="11">CBS 480.64</strain>
    </source>
</reference>
<name>A0A6A7C8S6_9PEZI</name>
<evidence type="ECO:0000256" key="2">
    <source>
        <dbReference type="ARBA" id="ARBA00007515"/>
    </source>
</evidence>
<dbReference type="EMBL" id="MU005960">
    <property type="protein sequence ID" value="KAF2863642.1"/>
    <property type="molecule type" value="Genomic_DNA"/>
</dbReference>
<evidence type="ECO:0000256" key="9">
    <source>
        <dbReference type="SAM" id="MobiDB-lite"/>
    </source>
</evidence>
<dbReference type="Gene3D" id="3.30.1370.10">
    <property type="entry name" value="K Homology domain, type 1"/>
    <property type="match status" value="1"/>
</dbReference>
<evidence type="ECO:0000256" key="6">
    <source>
        <dbReference type="ARBA" id="ARBA00023242"/>
    </source>
</evidence>
<dbReference type="CDD" id="cd22392">
    <property type="entry name" value="KH-I_PNO1_rpt2"/>
    <property type="match status" value="1"/>
</dbReference>
<comment type="similarity">
    <text evidence="2">Belongs to the PNO1 family.</text>
</comment>
<comment type="subunit">
    <text evidence="3">Component of the small ribosomal subunit, ribosomal RNA processing complex (SSU RRP complex).</text>
</comment>
<protein>
    <recommendedName>
        <fullName evidence="4">Pre-rRNA-processing protein PNO1</fullName>
    </recommendedName>
    <alternativeName>
        <fullName evidence="8">Pre-rRNA-processing protein pno1</fullName>
    </alternativeName>
</protein>
<dbReference type="CDD" id="cd22391">
    <property type="entry name" value="KH-I_PNO1_rpt1"/>
    <property type="match status" value="1"/>
</dbReference>
<dbReference type="FunFam" id="3.30.1370.10:FF:000009">
    <property type="entry name" value="RNA-binding protein PNO1"/>
    <property type="match status" value="1"/>
</dbReference>
<dbReference type="SUPFAM" id="SSF54791">
    <property type="entry name" value="Eukaryotic type KH-domain (KH-domain type I)"/>
    <property type="match status" value="1"/>
</dbReference>
<keyword evidence="5" id="KW-0694">RNA-binding</keyword>
<dbReference type="SMART" id="SM00322">
    <property type="entry name" value="KH"/>
    <property type="match status" value="1"/>
</dbReference>
<dbReference type="PANTHER" id="PTHR12826">
    <property type="entry name" value="RIBONUCLEASE Y"/>
    <property type="match status" value="1"/>
</dbReference>
<dbReference type="Pfam" id="PF22891">
    <property type="entry name" value="KH_PNO1_2nd"/>
    <property type="match status" value="1"/>
</dbReference>
<dbReference type="InterPro" id="IPR055212">
    <property type="entry name" value="KH-I_PNO1_first"/>
</dbReference>
<proteinExistence type="inferred from homology"/>
<evidence type="ECO:0000313" key="11">
    <source>
        <dbReference type="EMBL" id="KAF2863642.1"/>
    </source>
</evidence>
<evidence type="ECO:0000256" key="1">
    <source>
        <dbReference type="ARBA" id="ARBA00004604"/>
    </source>
</evidence>
<evidence type="ECO:0000256" key="3">
    <source>
        <dbReference type="ARBA" id="ARBA00011420"/>
    </source>
</evidence>
<dbReference type="GO" id="GO:0005730">
    <property type="term" value="C:nucleolus"/>
    <property type="evidence" value="ECO:0007669"/>
    <property type="project" value="UniProtKB-SubCell"/>
</dbReference>
<keyword evidence="6" id="KW-0539">Nucleus</keyword>
<comment type="subcellular location">
    <subcellularLocation>
        <location evidence="1">Nucleus</location>
        <location evidence="1">Nucleolus</location>
    </subcellularLocation>
</comment>
<feature type="region of interest" description="Disordered" evidence="9">
    <location>
        <begin position="122"/>
        <end position="143"/>
    </location>
</feature>
<comment type="function">
    <text evidence="7">Required for small ribosomal subunit (SSU) synthesis. Has a role in the processing of early nucleolar and late cytoplasmic pre-RNA species.</text>
</comment>
<evidence type="ECO:0000256" key="4">
    <source>
        <dbReference type="ARBA" id="ARBA00016042"/>
    </source>
</evidence>
<keyword evidence="12" id="KW-1185">Reference proteome</keyword>
<dbReference type="InterPro" id="IPR055211">
    <property type="entry name" value="KH_PNO1_2nd"/>
</dbReference>
<dbReference type="InterPro" id="IPR036612">
    <property type="entry name" value="KH_dom_type_1_sf"/>
</dbReference>